<gene>
    <name evidence="2" type="ORF">SAMN05421543_101499</name>
</gene>
<dbReference type="EMBL" id="FPBV01000001">
    <property type="protein sequence ID" value="SFU40809.1"/>
    <property type="molecule type" value="Genomic_DNA"/>
</dbReference>
<feature type="chain" id="PRO_5010368133" description="Lipoprotein" evidence="1">
    <location>
        <begin position="26"/>
        <end position="190"/>
    </location>
</feature>
<evidence type="ECO:0000313" key="2">
    <source>
        <dbReference type="EMBL" id="SFU40809.1"/>
    </source>
</evidence>
<dbReference type="PROSITE" id="PS51257">
    <property type="entry name" value="PROKAR_LIPOPROTEIN"/>
    <property type="match status" value="1"/>
</dbReference>
<keyword evidence="1" id="KW-0732">Signal</keyword>
<sequence length="190" mass="20767">MRVRLLGLMAVSALALAGCSAQNHASIGTNAYESVKPTAVNVSANHNAPDKDNLDDPLWTEYYLSASDVAKHLTFHARFPAIPEGCSVTYHVGDLHGTLLLIDATDYTNHTNSFAVVEWGTKPSEWPPIPMEERYMKTVTHNGVQVGISTFSTSDDTRACFTDGERYYQVRGSASTLWNVIDSILADKSS</sequence>
<evidence type="ECO:0008006" key="4">
    <source>
        <dbReference type="Google" id="ProtNLM"/>
    </source>
</evidence>
<dbReference type="Proteomes" id="UP000183508">
    <property type="component" value="Unassembled WGS sequence"/>
</dbReference>
<proteinExistence type="predicted"/>
<protein>
    <recommendedName>
        <fullName evidence="4">Lipoprotein</fullName>
    </recommendedName>
</protein>
<dbReference type="RefSeq" id="WP_139234520.1">
    <property type="nucleotide sequence ID" value="NZ_FPBV01000001.1"/>
</dbReference>
<feature type="signal peptide" evidence="1">
    <location>
        <begin position="1"/>
        <end position="25"/>
    </location>
</feature>
<evidence type="ECO:0000256" key="1">
    <source>
        <dbReference type="SAM" id="SignalP"/>
    </source>
</evidence>
<reference evidence="3" key="1">
    <citation type="submission" date="2016-10" db="EMBL/GenBank/DDBJ databases">
        <authorList>
            <person name="Varghese N."/>
        </authorList>
    </citation>
    <scope>NUCLEOTIDE SEQUENCE [LARGE SCALE GENOMIC DNA]</scope>
    <source>
        <strain evidence="3">DSM 17980</strain>
    </source>
</reference>
<accession>A0A1I7FX87</accession>
<evidence type="ECO:0000313" key="3">
    <source>
        <dbReference type="Proteomes" id="UP000183508"/>
    </source>
</evidence>
<organism evidence="2 3">
    <name type="scientific">Alicyclobacillus macrosporangiidus</name>
    <dbReference type="NCBI Taxonomy" id="392015"/>
    <lineage>
        <taxon>Bacteria</taxon>
        <taxon>Bacillati</taxon>
        <taxon>Bacillota</taxon>
        <taxon>Bacilli</taxon>
        <taxon>Bacillales</taxon>
        <taxon>Alicyclobacillaceae</taxon>
        <taxon>Alicyclobacillus</taxon>
    </lineage>
</organism>
<name>A0A1I7FX87_9BACL</name>
<keyword evidence="3" id="KW-1185">Reference proteome</keyword>
<dbReference type="AlphaFoldDB" id="A0A1I7FX87"/>